<feature type="transmembrane region" description="Helical" evidence="1">
    <location>
        <begin position="121"/>
        <end position="140"/>
    </location>
</feature>
<name>A0ABY4H945_9BACI</name>
<evidence type="ECO:0000313" key="3">
    <source>
        <dbReference type="Proteomes" id="UP000830326"/>
    </source>
</evidence>
<evidence type="ECO:0000256" key="1">
    <source>
        <dbReference type="SAM" id="Phobius"/>
    </source>
</evidence>
<dbReference type="RefSeq" id="WP_245031344.1">
    <property type="nucleotide sequence ID" value="NZ_CP095075.1"/>
</dbReference>
<feature type="transmembrane region" description="Helical" evidence="1">
    <location>
        <begin position="29"/>
        <end position="54"/>
    </location>
</feature>
<dbReference type="InterPro" id="IPR018723">
    <property type="entry name" value="DUF2254_membrane"/>
</dbReference>
<dbReference type="Proteomes" id="UP000830326">
    <property type="component" value="Chromosome"/>
</dbReference>
<keyword evidence="1" id="KW-0812">Transmembrane</keyword>
<dbReference type="Pfam" id="PF10011">
    <property type="entry name" value="DUF2254"/>
    <property type="match status" value="1"/>
</dbReference>
<dbReference type="EMBL" id="CP095075">
    <property type="protein sequence ID" value="UOR11393.1"/>
    <property type="molecule type" value="Genomic_DNA"/>
</dbReference>
<keyword evidence="1" id="KW-1133">Transmembrane helix</keyword>
<reference evidence="2" key="1">
    <citation type="submission" date="2022-04" db="EMBL/GenBank/DDBJ databases">
        <title>Halobacillus sp. isolated from saltern.</title>
        <authorList>
            <person name="Won M."/>
            <person name="Lee C.-M."/>
            <person name="Woen H.-Y."/>
            <person name="Kwon S.-W."/>
        </authorList>
    </citation>
    <scope>NUCLEOTIDE SEQUENCE</scope>
    <source>
        <strain evidence="2">SSHM10-5</strain>
    </source>
</reference>
<protein>
    <submittedName>
        <fullName evidence="2">DUF2254 domain-containing protein</fullName>
    </submittedName>
</protein>
<proteinExistence type="predicted"/>
<accession>A0ABY4H945</accession>
<feature type="transmembrane region" description="Helical" evidence="1">
    <location>
        <begin position="74"/>
        <end position="100"/>
    </location>
</feature>
<sequence length="461" mass="53231">MLLDLLPVSLRKYLQMSKRQRKSEMQMTLWYMPIIYIGLALFLVAATLFMDLFIDLAPYTHEIFHFSASVTRTLVSTLIGGILTLSAFTLNSLLVVLTTFSGQFSPRMLLNFISDKQTQHALGIFNGSFIYVLVLFLFIGSSEKEIFVTVPVVTIALAFIAAVTFIYFINHATTWMQVHNITYSMKEVSEKIIYKTLREDLEPHRIINPGDLMEKERETATLVKVNKSGYLQLVDYRAMIAEAKKDQIIIELHSQVGDYILEGNLFFSFWGPDVTNVDKGKYMNMIEVGHKETEIQDIQMGMHKLAEIAIKAIGNDDPKTASNTIHQMAELMLSVDSYITFSPYLADKNQQVRVIMKEETFEYYIYRGFGFIRHYAKDNHLIITEIVSGLAMVAESIDQTKHEVIWRFACNTLDHIERKLIYELDKTFLLEEFYRLAKITNHIDGYREIERKFYPSANENV</sequence>
<feature type="transmembrane region" description="Helical" evidence="1">
    <location>
        <begin position="146"/>
        <end position="169"/>
    </location>
</feature>
<keyword evidence="1" id="KW-0472">Membrane</keyword>
<gene>
    <name evidence="2" type="ORF">MUO15_17625</name>
</gene>
<organism evidence="2 3">
    <name type="scientific">Halobacillus amylolyticus</name>
    <dbReference type="NCBI Taxonomy" id="2932259"/>
    <lineage>
        <taxon>Bacteria</taxon>
        <taxon>Bacillati</taxon>
        <taxon>Bacillota</taxon>
        <taxon>Bacilli</taxon>
        <taxon>Bacillales</taxon>
        <taxon>Bacillaceae</taxon>
        <taxon>Halobacillus</taxon>
    </lineage>
</organism>
<evidence type="ECO:0000313" key="2">
    <source>
        <dbReference type="EMBL" id="UOR11393.1"/>
    </source>
</evidence>
<keyword evidence="3" id="KW-1185">Reference proteome</keyword>